<feature type="domain" description="Transglycosylase SLT" evidence="3">
    <location>
        <begin position="325"/>
        <end position="446"/>
    </location>
</feature>
<dbReference type="InterPro" id="IPR000189">
    <property type="entry name" value="Transglyc_AS"/>
</dbReference>
<evidence type="ECO:0000256" key="2">
    <source>
        <dbReference type="SAM" id="SignalP"/>
    </source>
</evidence>
<dbReference type="CDD" id="cd16893">
    <property type="entry name" value="LT_MltC_MltE"/>
    <property type="match status" value="1"/>
</dbReference>
<dbReference type="SUPFAM" id="SSF53955">
    <property type="entry name" value="Lysozyme-like"/>
    <property type="match status" value="1"/>
</dbReference>
<keyword evidence="6" id="KW-1185">Reference proteome</keyword>
<dbReference type="GO" id="GO:0000270">
    <property type="term" value="P:peptidoglycan metabolic process"/>
    <property type="evidence" value="ECO:0007669"/>
    <property type="project" value="InterPro"/>
</dbReference>
<dbReference type="InterPro" id="IPR023346">
    <property type="entry name" value="Lysozyme-like_dom_sf"/>
</dbReference>
<accession>A0A0J8GQV2</accession>
<dbReference type="GO" id="GO:0016020">
    <property type="term" value="C:membrane"/>
    <property type="evidence" value="ECO:0007669"/>
    <property type="project" value="InterPro"/>
</dbReference>
<dbReference type="PANTHER" id="PTHR37423">
    <property type="entry name" value="SOLUBLE LYTIC MUREIN TRANSGLYCOSYLASE-RELATED"/>
    <property type="match status" value="1"/>
</dbReference>
<feature type="signal peptide" evidence="2">
    <location>
        <begin position="1"/>
        <end position="26"/>
    </location>
</feature>
<dbReference type="InterPro" id="IPR024570">
    <property type="entry name" value="Murein_transglycosylaseC_N"/>
</dbReference>
<protein>
    <recommendedName>
        <fullName evidence="7">Transglycosylase SLT domain-containing protein</fullName>
    </recommendedName>
</protein>
<sequence>MKGKIVCLPILLSLLPLASAQSQSFAEFKAEMDALKAESHTTNIKAFDNWQQQRLAEYQNFRQEHFRQLDNMRNELLDSWGEAEISDSRKYVEYDDNETIRSVVDFENNEIRISVLHEKTSSNEKDKIAKAILALKQKFEAQTGSKLNSLEQLVGNKITQNQVSSLVENAEVKDDSTLIEQPIIDIYRQEIVKIDQQSKAQKNQVDKILAKPLVSAPESEDSIEEVSKLATEHAKIDQEKADRIKALKKKLVRLKLEREGRKQAYLANKQAEKNATNQVEQTVSKQDDIAEVTPSKKITTYKIKLPKQSEIKLARPYIAHVVVQSRRWDLEPSLLLAIMHTESYFNPKAKSHIPAYGLMQIVPSTASVDVNRFLYEQDSAMSAAALLTPAKNIETGVAYMHILNSRYLKLIKDPKSRKFCMIAAYNTGAGNVAKTFNPDGSRNIRKAAKIINRLTPGQVYEALLSNLPYDETKDYIRRVTKREDIYLAVNQL</sequence>
<reference evidence="5 6" key="1">
    <citation type="submission" date="2015-04" db="EMBL/GenBank/DDBJ databases">
        <title>Draft Genome Sequence of the Novel Agar-Digesting Marine Bacterium Q1.</title>
        <authorList>
            <person name="Li Y."/>
            <person name="Li D."/>
            <person name="Chen G."/>
            <person name="Du Z."/>
        </authorList>
    </citation>
    <scope>NUCLEOTIDE SEQUENCE [LARGE SCALE GENOMIC DNA]</scope>
    <source>
        <strain evidence="5 6">Q1</strain>
    </source>
</reference>
<evidence type="ECO:0008006" key="7">
    <source>
        <dbReference type="Google" id="ProtNLM"/>
    </source>
</evidence>
<dbReference type="Pfam" id="PF01464">
    <property type="entry name" value="SLT"/>
    <property type="match status" value="1"/>
</dbReference>
<dbReference type="InterPro" id="IPR008258">
    <property type="entry name" value="Transglycosylase_SLT_dom_1"/>
</dbReference>
<dbReference type="PANTHER" id="PTHR37423:SF2">
    <property type="entry name" value="MEMBRANE-BOUND LYTIC MUREIN TRANSGLYCOSYLASE C"/>
    <property type="match status" value="1"/>
</dbReference>
<dbReference type="GO" id="GO:0008933">
    <property type="term" value="F:peptidoglycan lytic transglycosylase activity"/>
    <property type="evidence" value="ECO:0007669"/>
    <property type="project" value="InterPro"/>
</dbReference>
<dbReference type="RefSeq" id="WP_048692369.1">
    <property type="nucleotide sequence ID" value="NZ_KQ130490.1"/>
</dbReference>
<dbReference type="Pfam" id="PF11873">
    <property type="entry name" value="Mltc_N"/>
    <property type="match status" value="1"/>
</dbReference>
<organism evidence="5 6">
    <name type="scientific">Catenovulum maritimum</name>
    <dbReference type="NCBI Taxonomy" id="1513271"/>
    <lineage>
        <taxon>Bacteria</taxon>
        <taxon>Pseudomonadati</taxon>
        <taxon>Pseudomonadota</taxon>
        <taxon>Gammaproteobacteria</taxon>
        <taxon>Alteromonadales</taxon>
        <taxon>Alteromonadaceae</taxon>
        <taxon>Catenovulum</taxon>
    </lineage>
</organism>
<proteinExistence type="inferred from homology"/>
<feature type="chain" id="PRO_5005298496" description="Transglycosylase SLT domain-containing protein" evidence="2">
    <location>
        <begin position="27"/>
        <end position="492"/>
    </location>
</feature>
<name>A0A0J8GQV2_9ALTE</name>
<dbReference type="STRING" id="1513271.XM47_10735"/>
<gene>
    <name evidence="5" type="ORF">XM47_10735</name>
</gene>
<dbReference type="Gene3D" id="1.10.530.10">
    <property type="match status" value="1"/>
</dbReference>
<dbReference type="PROSITE" id="PS00922">
    <property type="entry name" value="TRANSGLYCOSYLASE"/>
    <property type="match status" value="1"/>
</dbReference>
<evidence type="ECO:0000259" key="3">
    <source>
        <dbReference type="Pfam" id="PF01464"/>
    </source>
</evidence>
<evidence type="ECO:0000313" key="6">
    <source>
        <dbReference type="Proteomes" id="UP000037600"/>
    </source>
</evidence>
<comment type="caution">
    <text evidence="5">The sequence shown here is derived from an EMBL/GenBank/DDBJ whole genome shotgun (WGS) entry which is preliminary data.</text>
</comment>
<feature type="domain" description="Murein transglycosylase-C N-terminal" evidence="4">
    <location>
        <begin position="70"/>
        <end position="132"/>
    </location>
</feature>
<evidence type="ECO:0000259" key="4">
    <source>
        <dbReference type="Pfam" id="PF11873"/>
    </source>
</evidence>
<evidence type="ECO:0000256" key="1">
    <source>
        <dbReference type="ARBA" id="ARBA00007734"/>
    </source>
</evidence>
<dbReference type="OrthoDB" id="5620293at2"/>
<comment type="similarity">
    <text evidence="1">Belongs to the transglycosylase Slt family.</text>
</comment>
<dbReference type="Proteomes" id="UP000037600">
    <property type="component" value="Unassembled WGS sequence"/>
</dbReference>
<dbReference type="EMBL" id="LAZL01000015">
    <property type="protein sequence ID" value="KMT65200.1"/>
    <property type="molecule type" value="Genomic_DNA"/>
</dbReference>
<dbReference type="AlphaFoldDB" id="A0A0J8GQV2"/>
<evidence type="ECO:0000313" key="5">
    <source>
        <dbReference type="EMBL" id="KMT65200.1"/>
    </source>
</evidence>
<dbReference type="PATRIC" id="fig|1513271.3.peg.2186"/>
<keyword evidence="2" id="KW-0732">Signal</keyword>